<feature type="region of interest" description="Disordered" evidence="1">
    <location>
        <begin position="19"/>
        <end position="43"/>
    </location>
</feature>
<dbReference type="AlphaFoldDB" id="A0A8T2ZIF9"/>
<feature type="non-terminal residue" evidence="2">
    <location>
        <position position="1"/>
    </location>
</feature>
<dbReference type="EMBL" id="JACEGQ020000002">
    <property type="protein sequence ID" value="KAH8517227.1"/>
    <property type="molecule type" value="Genomic_DNA"/>
</dbReference>
<evidence type="ECO:0000256" key="1">
    <source>
        <dbReference type="SAM" id="MobiDB-lite"/>
    </source>
</evidence>
<proteinExistence type="predicted"/>
<evidence type="ECO:0000313" key="2">
    <source>
        <dbReference type="EMBL" id="KAH8517227.1"/>
    </source>
</evidence>
<organism evidence="2 3">
    <name type="scientific">Populus deltoides</name>
    <name type="common">Eastern poplar</name>
    <name type="synonym">Eastern cottonwood</name>
    <dbReference type="NCBI Taxonomy" id="3696"/>
    <lineage>
        <taxon>Eukaryota</taxon>
        <taxon>Viridiplantae</taxon>
        <taxon>Streptophyta</taxon>
        <taxon>Embryophyta</taxon>
        <taxon>Tracheophyta</taxon>
        <taxon>Spermatophyta</taxon>
        <taxon>Magnoliopsida</taxon>
        <taxon>eudicotyledons</taxon>
        <taxon>Gunneridae</taxon>
        <taxon>Pentapetalae</taxon>
        <taxon>rosids</taxon>
        <taxon>fabids</taxon>
        <taxon>Malpighiales</taxon>
        <taxon>Salicaceae</taxon>
        <taxon>Saliceae</taxon>
        <taxon>Populus</taxon>
    </lineage>
</organism>
<name>A0A8T2ZIF9_POPDE</name>
<dbReference type="Proteomes" id="UP000807159">
    <property type="component" value="Chromosome 2"/>
</dbReference>
<sequence length="138" mass="16382">RQRDIRSYVDVVNQINMQSQKVDQSQKQNQKVKQQPTANHEDKELVNHDSKEVEIKWHHNSLVGWILKGVDYSMIRKRLIKHEIDFSGIRFLGATKALIVFDRYDKMLEALDIDTQLWNEFFTEVRPWLQTDSATIDI</sequence>
<accession>A0A8T2ZIF9</accession>
<feature type="compositionally biased region" description="Low complexity" evidence="1">
    <location>
        <begin position="19"/>
        <end position="35"/>
    </location>
</feature>
<reference evidence="2" key="1">
    <citation type="journal article" date="2021" name="J. Hered.">
        <title>Genome Assembly of Salicaceae Populus deltoides (Eastern Cottonwood) I-69 Based on Nanopore Sequencing and Hi-C Technologies.</title>
        <authorList>
            <person name="Bai S."/>
            <person name="Wu H."/>
            <person name="Zhang J."/>
            <person name="Pan Z."/>
            <person name="Zhao W."/>
            <person name="Li Z."/>
            <person name="Tong C."/>
        </authorList>
    </citation>
    <scope>NUCLEOTIDE SEQUENCE</scope>
    <source>
        <tissue evidence="2">Leaf</tissue>
    </source>
</reference>
<protein>
    <submittedName>
        <fullName evidence="2">Uncharacterized protein</fullName>
    </submittedName>
</protein>
<evidence type="ECO:0000313" key="3">
    <source>
        <dbReference type="Proteomes" id="UP000807159"/>
    </source>
</evidence>
<keyword evidence="3" id="KW-1185">Reference proteome</keyword>
<comment type="caution">
    <text evidence="2">The sequence shown here is derived from an EMBL/GenBank/DDBJ whole genome shotgun (WGS) entry which is preliminary data.</text>
</comment>
<gene>
    <name evidence="2" type="ORF">H0E87_005249</name>
</gene>